<dbReference type="PROSITE" id="PS00049">
    <property type="entry name" value="RIBOSOMAL_L14"/>
    <property type="match status" value="1"/>
</dbReference>
<evidence type="ECO:0000256" key="9">
    <source>
        <dbReference type="ARBA" id="ARBA00035210"/>
    </source>
</evidence>
<dbReference type="InterPro" id="IPR012340">
    <property type="entry name" value="NA-bd_OB-fold"/>
</dbReference>
<dbReference type="CDD" id="cd00337">
    <property type="entry name" value="Ribosomal_uL14"/>
    <property type="match status" value="1"/>
</dbReference>
<dbReference type="HAMAP" id="MF_01333_B">
    <property type="entry name" value="Ribosomal_uL5_B"/>
    <property type="match status" value="1"/>
</dbReference>
<dbReference type="CDD" id="cd06089">
    <property type="entry name" value="KOW_RPL26"/>
    <property type="match status" value="1"/>
</dbReference>
<comment type="similarity">
    <text evidence="3">Belongs to the universal ribosomal protein uL24 family.</text>
</comment>
<dbReference type="InterPro" id="IPR000266">
    <property type="entry name" value="Ribosomal_uS17"/>
</dbReference>
<evidence type="ECO:0000256" key="10">
    <source>
        <dbReference type="ARBA" id="ARBA00035391"/>
    </source>
</evidence>
<comment type="similarity">
    <text evidence="1">Belongs to the universal ribosomal protein uL5 family.</text>
</comment>
<evidence type="ECO:0000259" key="12">
    <source>
        <dbReference type="Pfam" id="PF00281"/>
    </source>
</evidence>
<dbReference type="InterPro" id="IPR031310">
    <property type="entry name" value="Ribosomal_uL5_N"/>
</dbReference>
<dbReference type="HAMAP" id="MF_01367">
    <property type="entry name" value="Ribosomal_uL14"/>
    <property type="match status" value="1"/>
</dbReference>
<dbReference type="GO" id="GO:0003735">
    <property type="term" value="F:structural constituent of ribosome"/>
    <property type="evidence" value="ECO:0007669"/>
    <property type="project" value="InterPro"/>
</dbReference>
<dbReference type="Gene3D" id="3.30.1440.10">
    <property type="match status" value="1"/>
</dbReference>
<comment type="caution">
    <text evidence="14">The sequence shown here is derived from an EMBL/GenBank/DDBJ whole genome shotgun (WGS) entry which is preliminary data.</text>
</comment>
<sequence>MDKSITVAVVAKHQHPIYGKFVSKTTKFHAHDEKNECGEGDLQESRLTVADNSGAKEVLCIRVLGGTGKKYATVGDKIVVAIKSAIPSGNAKKGTVSKAVIVRVKKEIRRKDGSYIRFDDNAAVLLNNNDEPRGTRIFGPVARELREKQFMKIVSLAPEVIAGDERGKTGTIKSVNRSTQRVIVEGLNLVTKHNKPSAKNPQGGITKIESPMHVSNVKKVPRITKICINRGIGAAVADKKLVDNGVEELTTITGQKAVPTIAKRSVSNFKLREGMPIGARVTLRGERMYEFLDRLLTVALPRVRDFKGINDKGFDGRGNYTLGVKEQIIFPEISIDKIKGISGMDITFVTTAENDEQSYELLRAFGMPFANAKKEAE</sequence>
<evidence type="ECO:0000256" key="8">
    <source>
        <dbReference type="ARBA" id="ARBA00023274"/>
    </source>
</evidence>
<dbReference type="Gene3D" id="2.40.50.140">
    <property type="entry name" value="Nucleic acid-binding proteins"/>
    <property type="match status" value="1"/>
</dbReference>
<dbReference type="InterPro" id="IPR020929">
    <property type="entry name" value="Ribosomal_uL5_CS"/>
</dbReference>
<reference evidence="14 15" key="1">
    <citation type="submission" date="2019-06" db="EMBL/GenBank/DDBJ databases">
        <title>A chromosomal-level reference genome of Carpinus fangiana (Coryloideae, Betulaceae).</title>
        <authorList>
            <person name="Yang X."/>
            <person name="Wang Z."/>
            <person name="Zhang L."/>
            <person name="Hao G."/>
            <person name="Liu J."/>
            <person name="Yang Y."/>
        </authorList>
    </citation>
    <scope>NUCLEOTIDE SEQUENCE [LARGE SCALE GENOMIC DNA]</scope>
    <source>
        <strain evidence="14">Cfa_2016G</strain>
        <tissue evidence="14">Leaf</tissue>
    </source>
</reference>
<dbReference type="GO" id="GO:0019843">
    <property type="term" value="F:rRNA binding"/>
    <property type="evidence" value="ECO:0007669"/>
    <property type="project" value="UniProtKB-KW"/>
</dbReference>
<evidence type="ECO:0000256" key="2">
    <source>
        <dbReference type="ARBA" id="ARBA00010254"/>
    </source>
</evidence>
<feature type="domain" description="Large ribosomal subunit protein uL5 N-terminal" evidence="12">
    <location>
        <begin position="216"/>
        <end position="272"/>
    </location>
</feature>
<dbReference type="PROSITE" id="PS00358">
    <property type="entry name" value="RIBOSOMAL_L5"/>
    <property type="match status" value="1"/>
</dbReference>
<dbReference type="InterPro" id="IPR031309">
    <property type="entry name" value="Ribosomal_uL5_C"/>
</dbReference>
<dbReference type="SUPFAM" id="SSF50193">
    <property type="entry name" value="Ribosomal protein L14"/>
    <property type="match status" value="1"/>
</dbReference>
<dbReference type="OrthoDB" id="539541at2759"/>
<keyword evidence="6" id="KW-0694">RNA-binding</keyword>
<dbReference type="InterPro" id="IPR022803">
    <property type="entry name" value="Ribosomal_uL5_dom_sf"/>
</dbReference>
<dbReference type="Pfam" id="PF00281">
    <property type="entry name" value="Ribosomal_L5"/>
    <property type="match status" value="1"/>
</dbReference>
<dbReference type="SUPFAM" id="SSF50249">
    <property type="entry name" value="Nucleic acid-binding proteins"/>
    <property type="match status" value="1"/>
</dbReference>
<dbReference type="SUPFAM" id="SSF50104">
    <property type="entry name" value="Translation proteins SH3-like domain"/>
    <property type="match status" value="1"/>
</dbReference>
<dbReference type="Gene3D" id="2.30.30.30">
    <property type="match status" value="1"/>
</dbReference>
<evidence type="ECO:0000313" key="14">
    <source>
        <dbReference type="EMBL" id="KAC2917018.1"/>
    </source>
</evidence>
<keyword evidence="7" id="KW-0689">Ribosomal protein</keyword>
<evidence type="ECO:0000313" key="15">
    <source>
        <dbReference type="Proteomes" id="UP000327013"/>
    </source>
</evidence>
<accession>A0A5N6L6B9</accession>
<evidence type="ECO:0000256" key="3">
    <source>
        <dbReference type="ARBA" id="ARBA00010618"/>
    </source>
</evidence>
<comment type="similarity">
    <text evidence="2">Belongs to the universal ribosomal protein uS17 family.</text>
</comment>
<dbReference type="AlphaFoldDB" id="A0A5N6L6B9"/>
<gene>
    <name evidence="14" type="ORF">FH972_027189</name>
</gene>
<dbReference type="Pfam" id="PF00673">
    <property type="entry name" value="Ribosomal_L5_C"/>
    <property type="match status" value="1"/>
</dbReference>
<dbReference type="Gene3D" id="2.40.150.20">
    <property type="entry name" value="Ribosomal protein L14"/>
    <property type="match status" value="1"/>
</dbReference>
<dbReference type="InterPro" id="IPR041988">
    <property type="entry name" value="Ribosomal_uL24_KOW"/>
</dbReference>
<dbReference type="Proteomes" id="UP000327013">
    <property type="component" value="Unassembled WGS sequence"/>
</dbReference>
<dbReference type="InterPro" id="IPR003256">
    <property type="entry name" value="Ribosomal_uL24"/>
</dbReference>
<evidence type="ECO:0000256" key="5">
    <source>
        <dbReference type="ARBA" id="ARBA00022730"/>
    </source>
</evidence>
<evidence type="ECO:0000256" key="1">
    <source>
        <dbReference type="ARBA" id="ARBA00008553"/>
    </source>
</evidence>
<feature type="domain" description="Large ribosomal subunit protein uL5 C-terminal" evidence="13">
    <location>
        <begin position="276"/>
        <end position="369"/>
    </location>
</feature>
<proteinExistence type="inferred from homology"/>
<evidence type="ECO:0000256" key="7">
    <source>
        <dbReference type="ARBA" id="ARBA00022980"/>
    </source>
</evidence>
<evidence type="ECO:0000256" key="4">
    <source>
        <dbReference type="ARBA" id="ARBA00010745"/>
    </source>
</evidence>
<organism evidence="14 15">
    <name type="scientific">Carpinus fangiana</name>
    <dbReference type="NCBI Taxonomy" id="176857"/>
    <lineage>
        <taxon>Eukaryota</taxon>
        <taxon>Viridiplantae</taxon>
        <taxon>Streptophyta</taxon>
        <taxon>Embryophyta</taxon>
        <taxon>Tracheophyta</taxon>
        <taxon>Spermatophyta</taxon>
        <taxon>Magnoliopsida</taxon>
        <taxon>eudicotyledons</taxon>
        <taxon>Gunneridae</taxon>
        <taxon>Pentapetalae</taxon>
        <taxon>rosids</taxon>
        <taxon>fabids</taxon>
        <taxon>Fagales</taxon>
        <taxon>Betulaceae</taxon>
        <taxon>Carpinus</taxon>
    </lineage>
</organism>
<dbReference type="FunFam" id="3.30.1440.10:FF:000001">
    <property type="entry name" value="50S ribosomal protein L5"/>
    <property type="match status" value="1"/>
</dbReference>
<dbReference type="GO" id="GO:0006412">
    <property type="term" value="P:translation"/>
    <property type="evidence" value="ECO:0007669"/>
    <property type="project" value="InterPro"/>
</dbReference>
<dbReference type="InterPro" id="IPR020930">
    <property type="entry name" value="Ribosomal_uL5_bac-type"/>
</dbReference>
<dbReference type="Pfam" id="PF00238">
    <property type="entry name" value="Ribosomal_L14"/>
    <property type="match status" value="1"/>
</dbReference>
<dbReference type="InterPro" id="IPR036853">
    <property type="entry name" value="Ribosomal_uL14_sf"/>
</dbReference>
<dbReference type="SUPFAM" id="SSF55282">
    <property type="entry name" value="RL5-like"/>
    <property type="match status" value="1"/>
</dbReference>
<dbReference type="Pfam" id="PF00366">
    <property type="entry name" value="Ribosomal_S17"/>
    <property type="match status" value="1"/>
</dbReference>
<dbReference type="NCBIfam" id="TIGR01067">
    <property type="entry name" value="rplN_bact"/>
    <property type="match status" value="1"/>
</dbReference>
<dbReference type="InterPro" id="IPR019972">
    <property type="entry name" value="Ribosomal_uL14_CS"/>
</dbReference>
<dbReference type="InterPro" id="IPR000218">
    <property type="entry name" value="Ribosomal_uL14"/>
</dbReference>
<keyword evidence="15" id="KW-1185">Reference proteome</keyword>
<evidence type="ECO:0000256" key="6">
    <source>
        <dbReference type="ARBA" id="ARBA00022884"/>
    </source>
</evidence>
<dbReference type="InterPro" id="IPR005745">
    <property type="entry name" value="Ribosomal_uL14_bac-type"/>
</dbReference>
<dbReference type="EMBL" id="VIBQ01000760">
    <property type="protein sequence ID" value="KAC2917018.1"/>
    <property type="molecule type" value="Genomic_DNA"/>
</dbReference>
<keyword evidence="8" id="KW-0687">Ribonucleoprotein</keyword>
<name>A0A5N6L6B9_9ROSI</name>
<dbReference type="FunFam" id="2.40.150.20:FF:000001">
    <property type="entry name" value="50S ribosomal protein L14"/>
    <property type="match status" value="1"/>
</dbReference>
<dbReference type="GO" id="GO:0015934">
    <property type="term" value="C:large ribosomal subunit"/>
    <property type="evidence" value="ECO:0007669"/>
    <property type="project" value="InterPro"/>
</dbReference>
<evidence type="ECO:0000259" key="13">
    <source>
        <dbReference type="Pfam" id="PF00673"/>
    </source>
</evidence>
<dbReference type="NCBIfam" id="TIGR01079">
    <property type="entry name" value="rplX_bact"/>
    <property type="match status" value="1"/>
</dbReference>
<evidence type="ECO:0000256" key="11">
    <source>
        <dbReference type="ARBA" id="ARBA00035424"/>
    </source>
</evidence>
<dbReference type="PANTHER" id="PTHR11994">
    <property type="entry name" value="60S RIBOSOMAL PROTEIN L11-RELATED"/>
    <property type="match status" value="1"/>
</dbReference>
<dbReference type="SMART" id="SM01374">
    <property type="entry name" value="Ribosomal_L14"/>
    <property type="match status" value="1"/>
</dbReference>
<dbReference type="InterPro" id="IPR002132">
    <property type="entry name" value="Ribosomal_uL5"/>
</dbReference>
<protein>
    <recommendedName>
        <fullName evidence="9">Large ribosomal subunit protein uL5c</fullName>
    </recommendedName>
    <alternativeName>
        <fullName evidence="11">50S ribosomal protein L14, chloroplastic</fullName>
    </alternativeName>
    <alternativeName>
        <fullName evidence="10">50S ribosomal protein L5, chloroplastic</fullName>
    </alternativeName>
</protein>
<keyword evidence="5" id="KW-0699">rRNA-binding</keyword>
<dbReference type="HAMAP" id="MF_01326_B">
    <property type="entry name" value="Ribosomal_uL24_B"/>
    <property type="match status" value="1"/>
</dbReference>
<dbReference type="InterPro" id="IPR008991">
    <property type="entry name" value="Translation_prot_SH3-like_sf"/>
</dbReference>
<dbReference type="NCBIfam" id="NF000585">
    <property type="entry name" value="PRK00010.1"/>
    <property type="match status" value="1"/>
</dbReference>
<dbReference type="CDD" id="cd00364">
    <property type="entry name" value="Ribosomal_uS17"/>
    <property type="match status" value="1"/>
</dbReference>
<comment type="similarity">
    <text evidence="4">Belongs to the universal ribosomal protein uL14 family.</text>
</comment>
<dbReference type="InterPro" id="IPR014722">
    <property type="entry name" value="Rib_uL2_dom2"/>
</dbReference>